<reference evidence="4 5" key="1">
    <citation type="submission" date="2017-07" db="EMBL/GenBank/DDBJ databases">
        <title>Brachybacterium sp. VR2415.</title>
        <authorList>
            <person name="Tak E.J."/>
            <person name="Bae J.-W."/>
        </authorList>
    </citation>
    <scope>NUCLEOTIDE SEQUENCE [LARGE SCALE GENOMIC DNA]</scope>
    <source>
        <strain evidence="4 5">VR2415</strain>
        <plasmid evidence="5">unnamed1 sequence</plasmid>
    </source>
</reference>
<evidence type="ECO:0000256" key="1">
    <source>
        <dbReference type="ARBA" id="ARBA00023125"/>
    </source>
</evidence>
<dbReference type="InterPro" id="IPR055370">
    <property type="entry name" value="Lsr2_DNA-bd"/>
</dbReference>
<protein>
    <recommendedName>
        <fullName evidence="6">Lsr2 family protein</fullName>
    </recommendedName>
</protein>
<evidence type="ECO:0000259" key="3">
    <source>
        <dbReference type="Pfam" id="PF23359"/>
    </source>
</evidence>
<dbReference type="Proteomes" id="UP000198398">
    <property type="component" value="Plasmid unnamed1"/>
</dbReference>
<evidence type="ECO:0000259" key="2">
    <source>
        <dbReference type="Pfam" id="PF11774"/>
    </source>
</evidence>
<evidence type="ECO:0000313" key="4">
    <source>
        <dbReference type="EMBL" id="ASK67257.1"/>
    </source>
</evidence>
<organism evidence="4 5">
    <name type="scientific">Brachybacterium avium</name>
    <dbReference type="NCBI Taxonomy" id="2017485"/>
    <lineage>
        <taxon>Bacteria</taxon>
        <taxon>Bacillati</taxon>
        <taxon>Actinomycetota</taxon>
        <taxon>Actinomycetes</taxon>
        <taxon>Micrococcales</taxon>
        <taxon>Dermabacteraceae</taxon>
        <taxon>Brachybacterium</taxon>
    </lineage>
</organism>
<feature type="domain" description="Lsr2 DNA-binding" evidence="3">
    <location>
        <begin position="70"/>
        <end position="104"/>
    </location>
</feature>
<keyword evidence="5" id="KW-1185">Reference proteome</keyword>
<dbReference type="InterPro" id="IPR024412">
    <property type="entry name" value="Lsr2_dim_dom"/>
</dbReference>
<accession>A0A220UGG5</accession>
<feature type="domain" description="Lsr2 dimerization" evidence="2">
    <location>
        <begin position="1"/>
        <end position="58"/>
    </location>
</feature>
<dbReference type="EMBL" id="CP022317">
    <property type="protein sequence ID" value="ASK67257.1"/>
    <property type="molecule type" value="Genomic_DNA"/>
</dbReference>
<geneLocation type="plasmid" evidence="5">
    <name>unnamed1 sequence</name>
</geneLocation>
<dbReference type="KEGG" id="brv:CFK39_15535"/>
<dbReference type="RefSeq" id="WP_089066489.1">
    <property type="nucleotide sequence ID" value="NZ_CP022317.1"/>
</dbReference>
<dbReference type="AlphaFoldDB" id="A0A220UGG5"/>
<dbReference type="OrthoDB" id="4113332at2"/>
<dbReference type="Gene3D" id="4.10.320.10">
    <property type="entry name" value="E3-binding domain"/>
    <property type="match status" value="1"/>
</dbReference>
<evidence type="ECO:0008006" key="6">
    <source>
        <dbReference type="Google" id="ProtNLM"/>
    </source>
</evidence>
<dbReference type="GO" id="GO:0016746">
    <property type="term" value="F:acyltransferase activity"/>
    <property type="evidence" value="ECO:0007669"/>
    <property type="project" value="InterPro"/>
</dbReference>
<dbReference type="InterPro" id="IPR042261">
    <property type="entry name" value="Lsr2-like_dimerization"/>
</dbReference>
<dbReference type="Pfam" id="PF23359">
    <property type="entry name" value="Lsr2_DNA-bd"/>
    <property type="match status" value="1"/>
</dbReference>
<keyword evidence="1" id="KW-0238">DNA-binding</keyword>
<keyword evidence="4" id="KW-0614">Plasmid</keyword>
<name>A0A220UGG5_9MICO</name>
<dbReference type="InterPro" id="IPR036625">
    <property type="entry name" value="E3-bd_dom_sf"/>
</dbReference>
<dbReference type="GO" id="GO:0003677">
    <property type="term" value="F:DNA binding"/>
    <property type="evidence" value="ECO:0007669"/>
    <property type="project" value="UniProtKB-KW"/>
</dbReference>
<gene>
    <name evidence="4" type="ORF">CFK39_15535</name>
</gene>
<sequence>MARKARIVLTDDLDGSAATSTVDFALDGVTYEIDLNDENAQKLRDEFAAWVGHARRVGGRARRGTSRGRSDETKRIREWAQANGYEIADRGRVSAEIREAYAAAR</sequence>
<proteinExistence type="predicted"/>
<dbReference type="Gene3D" id="3.30.60.230">
    <property type="entry name" value="Lsr2, dimerization domain"/>
    <property type="match status" value="1"/>
</dbReference>
<dbReference type="Pfam" id="PF11774">
    <property type="entry name" value="Lsr2"/>
    <property type="match status" value="1"/>
</dbReference>
<evidence type="ECO:0000313" key="5">
    <source>
        <dbReference type="Proteomes" id="UP000198398"/>
    </source>
</evidence>